<evidence type="ECO:0000313" key="4">
    <source>
        <dbReference type="Proteomes" id="UP000183685"/>
    </source>
</evidence>
<keyword evidence="1" id="KW-0802">TPR repeat</keyword>
<dbReference type="STRING" id="637679.GCA_001550055_03030"/>
<reference evidence="3 4" key="1">
    <citation type="submission" date="2016-10" db="EMBL/GenBank/DDBJ databases">
        <authorList>
            <person name="de Groot N.N."/>
        </authorList>
    </citation>
    <scope>NUCLEOTIDE SEQUENCE [LARGE SCALE GENOMIC DNA]</scope>
    <source>
        <strain evidence="3 4">CGMCC 1.9109</strain>
    </source>
</reference>
<dbReference type="InterPro" id="IPR019734">
    <property type="entry name" value="TPR_rpt"/>
</dbReference>
<dbReference type="Gene3D" id="1.25.40.10">
    <property type="entry name" value="Tetratricopeptide repeat domain"/>
    <property type="match status" value="1"/>
</dbReference>
<dbReference type="SMART" id="SM00028">
    <property type="entry name" value="TPR"/>
    <property type="match status" value="2"/>
</dbReference>
<dbReference type="SUPFAM" id="SSF48452">
    <property type="entry name" value="TPR-like"/>
    <property type="match status" value="1"/>
</dbReference>
<dbReference type="Pfam" id="PF13432">
    <property type="entry name" value="TPR_16"/>
    <property type="match status" value="1"/>
</dbReference>
<keyword evidence="4" id="KW-1185">Reference proteome</keyword>
<gene>
    <name evidence="3" type="ORF">SAMN04488071_2891</name>
</gene>
<dbReference type="RefSeq" id="WP_068306609.1">
    <property type="nucleotide sequence ID" value="NZ_FNAK01000006.1"/>
</dbReference>
<proteinExistence type="predicted"/>
<dbReference type="AlphaFoldDB" id="A0A1G7CPR1"/>
<evidence type="ECO:0000256" key="2">
    <source>
        <dbReference type="SAM" id="SignalP"/>
    </source>
</evidence>
<protein>
    <submittedName>
        <fullName evidence="3">Tetratricopeptide repeat-containing protein</fullName>
    </submittedName>
</protein>
<feature type="signal peptide" evidence="2">
    <location>
        <begin position="1"/>
        <end position="22"/>
    </location>
</feature>
<dbReference type="OrthoDB" id="8480982at2"/>
<dbReference type="EMBL" id="FNAK01000006">
    <property type="protein sequence ID" value="SDE41342.1"/>
    <property type="molecule type" value="Genomic_DNA"/>
</dbReference>
<accession>A0A1G7CPR1</accession>
<evidence type="ECO:0000256" key="1">
    <source>
        <dbReference type="PROSITE-ProRule" id="PRU00339"/>
    </source>
</evidence>
<dbReference type="InterPro" id="IPR011990">
    <property type="entry name" value="TPR-like_helical_dom_sf"/>
</dbReference>
<keyword evidence="2" id="KW-0732">Signal</keyword>
<dbReference type="Proteomes" id="UP000183685">
    <property type="component" value="Unassembled WGS sequence"/>
</dbReference>
<feature type="chain" id="PRO_5010259712" evidence="2">
    <location>
        <begin position="23"/>
        <end position="161"/>
    </location>
</feature>
<name>A0A1G7CPR1_9PROT</name>
<evidence type="ECO:0000313" key="3">
    <source>
        <dbReference type="EMBL" id="SDE41342.1"/>
    </source>
</evidence>
<sequence length="161" mass="17203">MRNSNLILALGLSAMMALPAAAQTSNKFQSLSRELVAQATVALHAEKPGDARLLFERALVADPANVAALVGLGQTAEAQGLTGRGLKYYRRALEIEPNHKVALEAQALAFLKRDMADRAEGNRDKLARLCMNGCEALTSVTSALEEYHAANDQTAIAQKEG</sequence>
<dbReference type="PROSITE" id="PS50005">
    <property type="entry name" value="TPR"/>
    <property type="match status" value="1"/>
</dbReference>
<organism evidence="3 4">
    <name type="scientific">Kordiimonas lacus</name>
    <dbReference type="NCBI Taxonomy" id="637679"/>
    <lineage>
        <taxon>Bacteria</taxon>
        <taxon>Pseudomonadati</taxon>
        <taxon>Pseudomonadota</taxon>
        <taxon>Alphaproteobacteria</taxon>
        <taxon>Kordiimonadales</taxon>
        <taxon>Kordiimonadaceae</taxon>
        <taxon>Kordiimonas</taxon>
    </lineage>
</organism>
<feature type="repeat" description="TPR" evidence="1">
    <location>
        <begin position="66"/>
        <end position="99"/>
    </location>
</feature>